<proteinExistence type="predicted"/>
<dbReference type="AlphaFoldDB" id="A0A388KHG9"/>
<dbReference type="Gramene" id="GBG69510">
    <property type="protein sequence ID" value="GBG69510"/>
    <property type="gene ID" value="CBR_g4203"/>
</dbReference>
<feature type="compositionally biased region" description="Polar residues" evidence="1">
    <location>
        <begin position="1"/>
        <end position="19"/>
    </location>
</feature>
<accession>A0A388KHG9</accession>
<evidence type="ECO:0000313" key="3">
    <source>
        <dbReference type="Proteomes" id="UP000265515"/>
    </source>
</evidence>
<keyword evidence="3" id="KW-1185">Reference proteome</keyword>
<comment type="caution">
    <text evidence="2">The sequence shown here is derived from an EMBL/GenBank/DDBJ whole genome shotgun (WGS) entry which is preliminary data.</text>
</comment>
<sequence>MANQTEYGRNIPTNPSASEEANDRPWESVGRCYTQGVCPDDASLGEVLEDADGKRFVVNSQVNAVKDAWLKDHTLIVTFQGEARQLSRQVKEDLIRAYEDGWFVNKLFGHDAERERVNFEGANVVAYVARPERIATWLLRQRELSIKLKDSEEYKVTFKPWFPIQELKEMKLQEAEVKFWIMALRVPLDAYHYLRSEVQGDKQSEHFEGSVEKRSAMSSSSAAKNTENEEMVGNANLGAREDRRADTVRKSQVEKVQRRLVLVLCTMANDGVYFLALAQIDGTPMMSSVDLDHSHMPSEIVDFTKSLYGQHVAIRLIPKSTMVSLIVESGEKYYKLYFPLLDARLPLELVDSLTQAGVRWVHMSKLSDQFMEELESIKITPDISTVVLRNVNEKLQEEECLQSSFLARALTAD</sequence>
<dbReference type="Proteomes" id="UP000265515">
    <property type="component" value="Unassembled WGS sequence"/>
</dbReference>
<feature type="region of interest" description="Disordered" evidence="1">
    <location>
        <begin position="1"/>
        <end position="25"/>
    </location>
</feature>
<gene>
    <name evidence="2" type="ORF">CBR_g4203</name>
</gene>
<evidence type="ECO:0000256" key="1">
    <source>
        <dbReference type="SAM" id="MobiDB-lite"/>
    </source>
</evidence>
<organism evidence="2 3">
    <name type="scientific">Chara braunii</name>
    <name type="common">Braun's stonewort</name>
    <dbReference type="NCBI Taxonomy" id="69332"/>
    <lineage>
        <taxon>Eukaryota</taxon>
        <taxon>Viridiplantae</taxon>
        <taxon>Streptophyta</taxon>
        <taxon>Charophyceae</taxon>
        <taxon>Charales</taxon>
        <taxon>Characeae</taxon>
        <taxon>Chara</taxon>
    </lineage>
</organism>
<feature type="compositionally biased region" description="Basic and acidic residues" evidence="1">
    <location>
        <begin position="204"/>
        <end position="215"/>
    </location>
</feature>
<reference evidence="2 3" key="1">
    <citation type="journal article" date="2018" name="Cell">
        <title>The Chara Genome: Secondary Complexity and Implications for Plant Terrestrialization.</title>
        <authorList>
            <person name="Nishiyama T."/>
            <person name="Sakayama H."/>
            <person name="Vries J.D."/>
            <person name="Buschmann H."/>
            <person name="Saint-Marcoux D."/>
            <person name="Ullrich K.K."/>
            <person name="Haas F.B."/>
            <person name="Vanderstraeten L."/>
            <person name="Becker D."/>
            <person name="Lang D."/>
            <person name="Vosolsobe S."/>
            <person name="Rombauts S."/>
            <person name="Wilhelmsson P.K.I."/>
            <person name="Janitza P."/>
            <person name="Kern R."/>
            <person name="Heyl A."/>
            <person name="Rumpler F."/>
            <person name="Villalobos L.I.A.C."/>
            <person name="Clay J.M."/>
            <person name="Skokan R."/>
            <person name="Toyoda A."/>
            <person name="Suzuki Y."/>
            <person name="Kagoshima H."/>
            <person name="Schijlen E."/>
            <person name="Tajeshwar N."/>
            <person name="Catarino B."/>
            <person name="Hetherington A.J."/>
            <person name="Saltykova A."/>
            <person name="Bonnot C."/>
            <person name="Breuninger H."/>
            <person name="Symeonidi A."/>
            <person name="Radhakrishnan G.V."/>
            <person name="Van Nieuwerburgh F."/>
            <person name="Deforce D."/>
            <person name="Chang C."/>
            <person name="Karol K.G."/>
            <person name="Hedrich R."/>
            <person name="Ulvskov P."/>
            <person name="Glockner G."/>
            <person name="Delwiche C.F."/>
            <person name="Petrasek J."/>
            <person name="Van de Peer Y."/>
            <person name="Friml J."/>
            <person name="Beilby M."/>
            <person name="Dolan L."/>
            <person name="Kohara Y."/>
            <person name="Sugano S."/>
            <person name="Fujiyama A."/>
            <person name="Delaux P.-M."/>
            <person name="Quint M."/>
            <person name="TheiBen G."/>
            <person name="Hagemann M."/>
            <person name="Harholt J."/>
            <person name="Dunand C."/>
            <person name="Zachgo S."/>
            <person name="Langdale J."/>
            <person name="Maumus F."/>
            <person name="Straeten D.V.D."/>
            <person name="Gould S.B."/>
            <person name="Rensing S.A."/>
        </authorList>
    </citation>
    <scope>NUCLEOTIDE SEQUENCE [LARGE SCALE GENOMIC DNA]</scope>
    <source>
        <strain evidence="2 3">S276</strain>
    </source>
</reference>
<evidence type="ECO:0000313" key="2">
    <source>
        <dbReference type="EMBL" id="GBG69510.1"/>
    </source>
</evidence>
<dbReference type="EMBL" id="BFEA01000115">
    <property type="protein sequence ID" value="GBG69510.1"/>
    <property type="molecule type" value="Genomic_DNA"/>
</dbReference>
<name>A0A388KHG9_CHABU</name>
<protein>
    <submittedName>
        <fullName evidence="2">Uncharacterized protein</fullName>
    </submittedName>
</protein>
<feature type="region of interest" description="Disordered" evidence="1">
    <location>
        <begin position="204"/>
        <end position="246"/>
    </location>
</feature>